<gene>
    <name evidence="3" type="ORF">DHA2_153676</name>
</gene>
<accession>V6TA46</accession>
<sequence length="1253" mass="143665">VQSPSTMVEVSKLLGFSSHSFGTKKAKICFQGSEMAEGQVLVDKASMNMLILEFDNLKRENEALRENLEAALGTQDQASQNLQAVTEALHRVKGELSNSENHVKVQTELLQLKDMQLTLAKKGFLELYNQVREKNVHIDIDIDYIYPSLRPSELPSFTQEELGQMTRECELIRTEISRFASAREVTTSQGTSRLVSLAATPRAATARLDRSGHLLTESSNTNVQQKLDELAILKVEHEALQRDNRELSLQVRKLINETAAQRSTLAASQTNMISRDDYLLERHRLEKIANELRNTLDSTRMSADMLQQALDQEKERALRLQKERDDLNQYLYQARDELEQVRAQHLAKSRHFDQSSSTLEGHIRTLEEDNQKLAEHVAKLSTDYHQMEQQDKLKEESIALLKTEKEALLGQIKTLTQDIETLGVEFQNRESDLEAAAASLEQLLNKEIYDAPVQTDIMADQSVIITVGEFRDAKREIRERGKRRIIHKVMNILNLSGEKAELSVERSLRLDSIQGSELATSMIDSGVQDVIMSEDEFIDNLMVLKTDMIAKFGELNGLKEKITKLTEDLAEHKNLKGELQRKAESAEKNLLALRAEMEEAQTQADALRRREEKTMEDLKIENNALATRLLEAQQKGETSRTHTRDMMNALEEKTINLDKAQQELNWNQVKIGQLERRVIELEEELSNHITGGFQTDKHVDALKKAYEAKIAELNAEIDQRDADLNRVLKEQMARYAEQRAELEAVVRAPSSRPQNQGLLDELVNMQKMYEDARGEQYKLITEIRAKEMECDELSSRNAYLTQEKDRLQALLDESSRAARTMRSEEIEQHTQMLSEYERRLREKDSMVDELLGKASKLEIEKKSLAADFTEAEARLKAALATSEDLAEQLADYKARVSDLELENRQQITEITMQKARLTSARTGDSEKDKIIVSLQESIKNYEKELSKYQSEVESLKGHITTKTKFLEAANNELAGIKKKHDMDTDKFKATIKQLNSRVSDLDTLLSNAHKDDALLSSYRQKIRELEAALQTEREAAEASRKAYKAEQRQEFKELENKMKQLSYAVDERDSLRQEKKRLLKEIQRMKDDRAKMIRDHEEAMMGMLRNADEETETDRETMFTRERFDHYRSQAKKYKDLYRRAFNVVERMKVKEREMKNIIVQLENKLFEMGAKRDDIIVGGLNKDNSCTTYGTASVNGDSQSESRTRVSSRQGSRASSRSRQRRSDASVDSNRTGRVDSPIIPVNLAYKPSAQK</sequence>
<feature type="coiled-coil region" evidence="1">
    <location>
        <begin position="555"/>
        <end position="677"/>
    </location>
</feature>
<evidence type="ECO:0000313" key="3">
    <source>
        <dbReference type="EMBL" id="ESU35753.1"/>
    </source>
</evidence>
<dbReference type="VEuPathDB" id="GiardiaDB:GL50581_2826"/>
<evidence type="ECO:0000256" key="1">
    <source>
        <dbReference type="SAM" id="Coils"/>
    </source>
</evidence>
<dbReference type="AlphaFoldDB" id="V6TA46"/>
<feature type="region of interest" description="Disordered" evidence="2">
    <location>
        <begin position="1190"/>
        <end position="1253"/>
    </location>
</feature>
<proteinExistence type="predicted"/>
<name>V6TA46_GIAIN</name>
<keyword evidence="1" id="KW-0175">Coiled coil</keyword>
<dbReference type="VEuPathDB" id="GiardiaDB:GL50803_00104139"/>
<dbReference type="Gene3D" id="1.10.287.1490">
    <property type="match status" value="1"/>
</dbReference>
<feature type="coiled-coil region" evidence="1">
    <location>
        <begin position="1015"/>
        <end position="1095"/>
    </location>
</feature>
<dbReference type="Proteomes" id="UP000018320">
    <property type="component" value="Unassembled WGS sequence"/>
</dbReference>
<evidence type="ECO:0000313" key="4">
    <source>
        <dbReference type="Proteomes" id="UP000018320"/>
    </source>
</evidence>
<protein>
    <submittedName>
        <fullName evidence="3">Chromosome segregation protein SMC</fullName>
    </submittedName>
</protein>
<feature type="non-terminal residue" evidence="3">
    <location>
        <position position="1"/>
    </location>
</feature>
<dbReference type="VEuPathDB" id="GiardiaDB:QR46_1231"/>
<comment type="caution">
    <text evidence="3">The sequence shown here is derived from an EMBL/GenBank/DDBJ whole genome shotgun (WGS) entry which is preliminary data.</text>
</comment>
<reference evidence="4" key="1">
    <citation type="submission" date="2012-02" db="EMBL/GenBank/DDBJ databases">
        <title>Genome sequencing of Giardia lamblia Genotypes A2 and B isolates (DH and GS) and comparative analysis with the genomes of Genotypes A1 and E (WB and Pig).</title>
        <authorList>
            <person name="Adam R."/>
            <person name="Dahlstrom E."/>
            <person name="Martens C."/>
            <person name="Bruno D."/>
            <person name="Barbian K."/>
            <person name="Porcella S.F."/>
            <person name="Nash T."/>
        </authorList>
    </citation>
    <scope>NUCLEOTIDE SEQUENCE</scope>
    <source>
        <strain evidence="4">DH</strain>
    </source>
</reference>
<feature type="coiled-coil region" evidence="1">
    <location>
        <begin position="223"/>
        <end position="418"/>
    </location>
</feature>
<feature type="compositionally biased region" description="Low complexity" evidence="2">
    <location>
        <begin position="1206"/>
        <end position="1218"/>
    </location>
</feature>
<feature type="coiled-coil region" evidence="1">
    <location>
        <begin position="703"/>
        <end position="958"/>
    </location>
</feature>
<dbReference type="EMBL" id="AHGT01000069">
    <property type="protein sequence ID" value="ESU35753.1"/>
    <property type="molecule type" value="Genomic_DNA"/>
</dbReference>
<feature type="compositionally biased region" description="Polar residues" evidence="2">
    <location>
        <begin position="1190"/>
        <end position="1202"/>
    </location>
</feature>
<dbReference type="VEuPathDB" id="GiardiaDB:DHA2_153676"/>
<reference evidence="3 4" key="2">
    <citation type="journal article" date="2013" name="Genome Biol. Evol.">
        <title>Genome sequencing of Giardia lamblia genotypes A2 and B isolates (DH and GS) and comparative analysis with the genomes of genotypes A1 and E (WB and Pig).</title>
        <authorList>
            <person name="Adam R.D."/>
            <person name="Dahlstrom E.W."/>
            <person name="Martens C.A."/>
            <person name="Bruno D.P."/>
            <person name="Barbian K.D."/>
            <person name="Ricklefs S.M."/>
            <person name="Hernandez M.M."/>
            <person name="Narla N.P."/>
            <person name="Patel R.B."/>
            <person name="Porcella S.F."/>
            <person name="Nash T.E."/>
        </authorList>
    </citation>
    <scope>NUCLEOTIDE SEQUENCE [LARGE SCALE GENOMIC DNA]</scope>
    <source>
        <strain evidence="3 4">DH</strain>
    </source>
</reference>
<evidence type="ECO:0000256" key="2">
    <source>
        <dbReference type="SAM" id="MobiDB-lite"/>
    </source>
</evidence>
<feature type="coiled-coil region" evidence="1">
    <location>
        <begin position="47"/>
        <end position="81"/>
    </location>
</feature>
<organism evidence="3 4">
    <name type="scientific">Giardia intestinalis</name>
    <name type="common">Giardia lamblia</name>
    <dbReference type="NCBI Taxonomy" id="5741"/>
    <lineage>
        <taxon>Eukaryota</taxon>
        <taxon>Metamonada</taxon>
        <taxon>Diplomonadida</taxon>
        <taxon>Hexamitidae</taxon>
        <taxon>Giardiinae</taxon>
        <taxon>Giardia</taxon>
    </lineage>
</organism>